<protein>
    <recommendedName>
        <fullName evidence="4">Neprosin activation peptide domain-containing protein</fullName>
    </recommendedName>
</protein>
<feature type="non-terminal residue" evidence="2">
    <location>
        <position position="109"/>
    </location>
</feature>
<evidence type="ECO:0000313" key="2">
    <source>
        <dbReference type="EMBL" id="TVU40434.1"/>
    </source>
</evidence>
<feature type="signal peptide" evidence="1">
    <location>
        <begin position="1"/>
        <end position="26"/>
    </location>
</feature>
<feature type="chain" id="PRO_5023811729" description="Neprosin activation peptide domain-containing protein" evidence="1">
    <location>
        <begin position="27"/>
        <end position="109"/>
    </location>
</feature>
<reference evidence="2 3" key="1">
    <citation type="journal article" date="2019" name="Sci. Rep.">
        <title>A high-quality genome of Eragrostis curvula grass provides insights into Poaceae evolution and supports new strategies to enhance forage quality.</title>
        <authorList>
            <person name="Carballo J."/>
            <person name="Santos B.A.C.M."/>
            <person name="Zappacosta D."/>
            <person name="Garbus I."/>
            <person name="Selva J.P."/>
            <person name="Gallo C.A."/>
            <person name="Diaz A."/>
            <person name="Albertini E."/>
            <person name="Caccamo M."/>
            <person name="Echenique V."/>
        </authorList>
    </citation>
    <scope>NUCLEOTIDE SEQUENCE [LARGE SCALE GENOMIC DNA]</scope>
    <source>
        <strain evidence="3">cv. Victoria</strain>
        <tissue evidence="2">Leaf</tissue>
    </source>
</reference>
<gene>
    <name evidence="2" type="ORF">EJB05_13899</name>
</gene>
<evidence type="ECO:0008006" key="4">
    <source>
        <dbReference type="Google" id="ProtNLM"/>
    </source>
</evidence>
<keyword evidence="1" id="KW-0732">Signal</keyword>
<dbReference type="Gramene" id="TVU40434">
    <property type="protein sequence ID" value="TVU40434"/>
    <property type="gene ID" value="EJB05_13899"/>
</dbReference>
<name>A0A5J9VYL1_9POAL</name>
<sequence length="109" mass="11944">MACDDWLAVFLLLVATTTSQVRLVHGELHVNPEDISKTITVYNRNGTGSIGHGSSVEQEWHTSGSCPAGIIPIRRLPKNAIEPNITMMQLFPRTSDTIVTDNSNSPKDE</sequence>
<accession>A0A5J9VYL1</accession>
<dbReference type="Proteomes" id="UP000324897">
    <property type="component" value="Chromosome 4"/>
</dbReference>
<comment type="caution">
    <text evidence="2">The sequence shown here is derived from an EMBL/GenBank/DDBJ whole genome shotgun (WGS) entry which is preliminary data.</text>
</comment>
<dbReference type="AlphaFoldDB" id="A0A5J9VYL1"/>
<evidence type="ECO:0000313" key="3">
    <source>
        <dbReference type="Proteomes" id="UP000324897"/>
    </source>
</evidence>
<evidence type="ECO:0000256" key="1">
    <source>
        <dbReference type="SAM" id="SignalP"/>
    </source>
</evidence>
<keyword evidence="3" id="KW-1185">Reference proteome</keyword>
<proteinExistence type="predicted"/>
<dbReference type="EMBL" id="RWGY01000007">
    <property type="protein sequence ID" value="TVU40434.1"/>
    <property type="molecule type" value="Genomic_DNA"/>
</dbReference>
<organism evidence="2 3">
    <name type="scientific">Eragrostis curvula</name>
    <name type="common">weeping love grass</name>
    <dbReference type="NCBI Taxonomy" id="38414"/>
    <lineage>
        <taxon>Eukaryota</taxon>
        <taxon>Viridiplantae</taxon>
        <taxon>Streptophyta</taxon>
        <taxon>Embryophyta</taxon>
        <taxon>Tracheophyta</taxon>
        <taxon>Spermatophyta</taxon>
        <taxon>Magnoliopsida</taxon>
        <taxon>Liliopsida</taxon>
        <taxon>Poales</taxon>
        <taxon>Poaceae</taxon>
        <taxon>PACMAD clade</taxon>
        <taxon>Chloridoideae</taxon>
        <taxon>Eragrostideae</taxon>
        <taxon>Eragrostidinae</taxon>
        <taxon>Eragrostis</taxon>
    </lineage>
</organism>